<sequence length="486" mass="55258">MADGSAGVPSGGRKRKLTPAQLAHKRELDRRAQRTNREKTKNRITHLENLVESLQGSDKDRTTTLIQQIDQQKTEVERLQGLLSAVAKLVGGSTTSTGDNAAKPDSRSSTVWMSPKEPTPVKLEADDEFVNGGGLPTDTSTASPNTTDSDGSQTRVAPAKSLHIQQASRKSITQMASDISSNTGLDGRMWYIAGVLLRHILATVHPSQINYEHDDDIAIRAVFEGWSSVSEKYPLDKGWQWLKEVDERIYFHRCEPFRLMHLRNCRLVFLRQMFRNSEWGSRVPSFFAPRPAEENMEHDPLIEYFPWPGLRERMVFSPTTFATDKFMNNLRCEIEFTWSDNPHELYDWDPMTEKYSYSNMYYDRIVDLRCYPGTVDFFESFPELKRDIPQATNALTTLRIAPTCDDQQKGSKPKRPKTDQHVDATRPRLSSCTTTNSRPSVVSEAEEPLYATLCLDFFTPKSVSSSTSVMKSQYEDTQFEKEGNLT</sequence>
<dbReference type="GeneID" id="19976951"/>
<feature type="region of interest" description="Disordered" evidence="1">
    <location>
        <begin position="1"/>
        <end position="42"/>
    </location>
</feature>
<reference evidence="2 3" key="1">
    <citation type="submission" date="2013-03" db="EMBL/GenBank/DDBJ databases">
        <title>The Genome Sequence of Phialophora europaea CBS 101466.</title>
        <authorList>
            <consortium name="The Broad Institute Genomics Platform"/>
            <person name="Cuomo C."/>
            <person name="de Hoog S."/>
            <person name="Gorbushina A."/>
            <person name="Walker B."/>
            <person name="Young S.K."/>
            <person name="Zeng Q."/>
            <person name="Gargeya S."/>
            <person name="Fitzgerald M."/>
            <person name="Haas B."/>
            <person name="Abouelleil A."/>
            <person name="Allen A.W."/>
            <person name="Alvarado L."/>
            <person name="Arachchi H.M."/>
            <person name="Berlin A.M."/>
            <person name="Chapman S.B."/>
            <person name="Gainer-Dewar J."/>
            <person name="Goldberg J."/>
            <person name="Griggs A."/>
            <person name="Gujja S."/>
            <person name="Hansen M."/>
            <person name="Howarth C."/>
            <person name="Imamovic A."/>
            <person name="Ireland A."/>
            <person name="Larimer J."/>
            <person name="McCowan C."/>
            <person name="Murphy C."/>
            <person name="Pearson M."/>
            <person name="Poon T.W."/>
            <person name="Priest M."/>
            <person name="Roberts A."/>
            <person name="Saif S."/>
            <person name="Shea T."/>
            <person name="Sisk P."/>
            <person name="Sykes S."/>
            <person name="Wortman J."/>
            <person name="Nusbaum C."/>
            <person name="Birren B."/>
        </authorList>
    </citation>
    <scope>NUCLEOTIDE SEQUENCE [LARGE SCALE GENOMIC DNA]</scope>
    <source>
        <strain evidence="2 3">CBS 101466</strain>
    </source>
</reference>
<dbReference type="eggNOG" id="ENOG502SKDE">
    <property type="taxonomic scope" value="Eukaryota"/>
</dbReference>
<dbReference type="InParanoid" id="W2SCX7"/>
<feature type="compositionally biased region" description="Basic and acidic residues" evidence="1">
    <location>
        <begin position="24"/>
        <end position="41"/>
    </location>
</feature>
<feature type="region of interest" description="Disordered" evidence="1">
    <location>
        <begin position="402"/>
        <end position="440"/>
    </location>
</feature>
<feature type="compositionally biased region" description="Polar residues" evidence="1">
    <location>
        <begin position="137"/>
        <end position="155"/>
    </location>
</feature>
<dbReference type="CDD" id="cd14688">
    <property type="entry name" value="bZIP_YAP"/>
    <property type="match status" value="1"/>
</dbReference>
<dbReference type="InterPro" id="IPR021833">
    <property type="entry name" value="DUF3425"/>
</dbReference>
<accession>W2SCX7</accession>
<feature type="compositionally biased region" description="Polar residues" evidence="1">
    <location>
        <begin position="428"/>
        <end position="440"/>
    </location>
</feature>
<evidence type="ECO:0000313" key="3">
    <source>
        <dbReference type="Proteomes" id="UP000030752"/>
    </source>
</evidence>
<dbReference type="Proteomes" id="UP000030752">
    <property type="component" value="Unassembled WGS sequence"/>
</dbReference>
<evidence type="ECO:0008006" key="4">
    <source>
        <dbReference type="Google" id="ProtNLM"/>
    </source>
</evidence>
<dbReference type="HOGENOM" id="CLU_028818_2_0_1"/>
<dbReference type="RefSeq" id="XP_008712507.1">
    <property type="nucleotide sequence ID" value="XM_008714285.1"/>
</dbReference>
<dbReference type="EMBL" id="KB822712">
    <property type="protein sequence ID" value="ETN45779.1"/>
    <property type="molecule type" value="Genomic_DNA"/>
</dbReference>
<gene>
    <name evidence="2" type="ORF">HMPREF1541_09612</name>
</gene>
<protein>
    <recommendedName>
        <fullName evidence="4">BZIP domain-containing protein</fullName>
    </recommendedName>
</protein>
<feature type="compositionally biased region" description="Basic and acidic residues" evidence="1">
    <location>
        <begin position="416"/>
        <end position="426"/>
    </location>
</feature>
<proteinExistence type="predicted"/>
<evidence type="ECO:0000313" key="2">
    <source>
        <dbReference type="EMBL" id="ETN45779.1"/>
    </source>
</evidence>
<dbReference type="PANTHER" id="PTHR37012">
    <property type="entry name" value="B-ZIP TRANSCRIPTION FACTOR (EUROFUNG)-RELATED"/>
    <property type="match status" value="1"/>
</dbReference>
<keyword evidence="3" id="KW-1185">Reference proteome</keyword>
<evidence type="ECO:0000256" key="1">
    <source>
        <dbReference type="SAM" id="MobiDB-lite"/>
    </source>
</evidence>
<dbReference type="OrthoDB" id="5086080at2759"/>
<dbReference type="Pfam" id="PF11905">
    <property type="entry name" value="DUF3425"/>
    <property type="match status" value="1"/>
</dbReference>
<feature type="region of interest" description="Disordered" evidence="1">
    <location>
        <begin position="91"/>
        <end position="157"/>
    </location>
</feature>
<name>W2SCX7_CYPE1</name>
<dbReference type="PANTHER" id="PTHR37012:SF2">
    <property type="entry name" value="BZIP DOMAIN-CONTAINING PROTEIN-RELATED"/>
    <property type="match status" value="1"/>
</dbReference>
<organism evidence="2 3">
    <name type="scientific">Cyphellophora europaea (strain CBS 101466)</name>
    <name type="common">Phialophora europaea</name>
    <dbReference type="NCBI Taxonomy" id="1220924"/>
    <lineage>
        <taxon>Eukaryota</taxon>
        <taxon>Fungi</taxon>
        <taxon>Dikarya</taxon>
        <taxon>Ascomycota</taxon>
        <taxon>Pezizomycotina</taxon>
        <taxon>Eurotiomycetes</taxon>
        <taxon>Chaetothyriomycetidae</taxon>
        <taxon>Chaetothyriales</taxon>
        <taxon>Cyphellophoraceae</taxon>
        <taxon>Cyphellophora</taxon>
    </lineage>
</organism>
<dbReference type="VEuPathDB" id="FungiDB:HMPREF1541_09612"/>
<dbReference type="AlphaFoldDB" id="W2SCX7"/>